<dbReference type="InterPro" id="IPR053187">
    <property type="entry name" value="Notoamide_regulator"/>
</dbReference>
<dbReference type="CDD" id="cd00067">
    <property type="entry name" value="GAL4"/>
    <property type="match status" value="1"/>
</dbReference>
<dbReference type="Gene3D" id="4.10.240.10">
    <property type="entry name" value="Zn(2)-C6 fungal-type DNA-binding domain"/>
    <property type="match status" value="1"/>
</dbReference>
<evidence type="ECO:0000313" key="4">
    <source>
        <dbReference type="Proteomes" id="UP000009097"/>
    </source>
</evidence>
<organism evidence="3 4">
    <name type="scientific">Fusarium oxysporum f. sp. lycopersici (strain 4287 / CBS 123668 / FGSC 9935 / NRRL 34936)</name>
    <name type="common">Fusarium vascular wilt of tomato</name>
    <dbReference type="NCBI Taxonomy" id="426428"/>
    <lineage>
        <taxon>Eukaryota</taxon>
        <taxon>Fungi</taxon>
        <taxon>Dikarya</taxon>
        <taxon>Ascomycota</taxon>
        <taxon>Pezizomycotina</taxon>
        <taxon>Sordariomycetes</taxon>
        <taxon>Hypocreomycetidae</taxon>
        <taxon>Hypocreales</taxon>
        <taxon>Nectriaceae</taxon>
        <taxon>Fusarium</taxon>
        <taxon>Fusarium oxysporum species complex</taxon>
    </lineage>
</organism>
<dbReference type="EMBL" id="DS231702">
    <property type="protein sequence ID" value="KNB04754.1"/>
    <property type="molecule type" value="Genomic_DNA"/>
</dbReference>
<gene>
    <name evidence="3" type="ORF">FOXG_06794</name>
</gene>
<feature type="domain" description="Zn(2)-C6 fungal-type" evidence="2">
    <location>
        <begin position="60"/>
        <end position="90"/>
    </location>
</feature>
<dbReference type="SMART" id="SM00066">
    <property type="entry name" value="GAL4"/>
    <property type="match status" value="1"/>
</dbReference>
<dbReference type="Proteomes" id="UP000009097">
    <property type="component" value="Unassembled WGS sequence"/>
</dbReference>
<accession>A0A0J9UZM9</accession>
<dbReference type="GeneID" id="28948604"/>
<dbReference type="PROSITE" id="PS00463">
    <property type="entry name" value="ZN2_CY6_FUNGAL_1"/>
    <property type="match status" value="1"/>
</dbReference>
<dbReference type="PANTHER" id="PTHR47256:SF1">
    <property type="entry name" value="ZN(II)2CYS6 TRANSCRIPTION FACTOR (EUROFUNG)"/>
    <property type="match status" value="1"/>
</dbReference>
<protein>
    <recommendedName>
        <fullName evidence="2">Zn(2)-C6 fungal-type domain-containing protein</fullName>
    </recommendedName>
</protein>
<evidence type="ECO:0000256" key="1">
    <source>
        <dbReference type="ARBA" id="ARBA00023242"/>
    </source>
</evidence>
<evidence type="ECO:0000259" key="2">
    <source>
        <dbReference type="PROSITE" id="PS50048"/>
    </source>
</evidence>
<dbReference type="GO" id="GO:0000981">
    <property type="term" value="F:DNA-binding transcription factor activity, RNA polymerase II-specific"/>
    <property type="evidence" value="ECO:0007669"/>
    <property type="project" value="InterPro"/>
</dbReference>
<dbReference type="VEuPathDB" id="FungiDB:FOXG_06794"/>
<dbReference type="InterPro" id="IPR036864">
    <property type="entry name" value="Zn2-C6_fun-type_DNA-bd_sf"/>
</dbReference>
<dbReference type="InterPro" id="IPR001138">
    <property type="entry name" value="Zn2Cys6_DnaBD"/>
</dbReference>
<dbReference type="RefSeq" id="XP_018242799.1">
    <property type="nucleotide sequence ID" value="XM_018385441.1"/>
</dbReference>
<dbReference type="PANTHER" id="PTHR47256">
    <property type="entry name" value="ZN(II)2CYS6 TRANSCRIPTION FACTOR (EUROFUNG)-RELATED"/>
    <property type="match status" value="1"/>
</dbReference>
<name>A0A0J9UZM9_FUSO4</name>
<dbReference type="CDD" id="cd12148">
    <property type="entry name" value="fungal_TF_MHR"/>
    <property type="match status" value="1"/>
</dbReference>
<sequence length="722" mass="82444">MSSSPPLQSLANNGILSSVPGFRRLVPLPVSTSESTSSGSDQGPSLLSHLRPRANLTKIACESCRKRKVKCCGERPKCRGCINRGVQCHYQAASWDLKRKYDEIREKSNIYEQLCYLLTYLPEREVQGILRRLREGADVATTMRQVKDGDLPLQPAWAPGTRLHYEFPYSTSMPAALLSPDNPYLGSTVFEITSHALPQSAEQTEAWASQPETIYMTPYNIAELMDPYIPNIQISRWTSVETDDELLRALLRAYFLYDYANYTCFQKDIFLQAMRDSDTRFCSPLLVNAVLAEACHSYRKATHRAQYWRPETLGYRFLAEAKRLWALESGKCKLTTLHAAMVLHVIYTMNGMDQVGISYLLQSVQLAQSLKLFAPEQTEGRTKTARVFTAWALYRWQSLQAFHNMRASLIRGPPATPMPDLDEEPSWYGELWLRYPPSSTLVPMHFGYVYRAQTELRRISNGITCIMFTGQKTARSLPSSELDRLQKVLDDWYIALPEPIKSHKAVLPCQLIMHMEYCVLLFKVAQMVQEGMKPPRLSTGVKALNNNTQHSRAVAYALRCLETVLRLYYLRHSFEHGDTYLTYFLSILANTTIENMNRDSVSPDDTETLKILRATLLLAVKGLYDQGQHVYVSSAMCRLIRDRMTKEDMDALRRHTTWKDDQPLVPQYVRSTFPVTIVMLEEDWQMETVENLAKKYDQLALEANEGESSMVITPDGKSEQTG</sequence>
<dbReference type="AlphaFoldDB" id="A0A0J9UZM9"/>
<evidence type="ECO:0000313" key="3">
    <source>
        <dbReference type="EMBL" id="KNB04754.1"/>
    </source>
</evidence>
<keyword evidence="1" id="KW-0539">Nucleus</keyword>
<dbReference type="KEGG" id="fox:FOXG_06794"/>
<reference evidence="3" key="1">
    <citation type="submission" date="2007-04" db="EMBL/GenBank/DDBJ databases">
        <authorList>
            <consortium name="The Broad Institute Genome Sequencing Platform"/>
            <person name="Birren B."/>
            <person name="Lander E."/>
            <person name="Galagan J."/>
            <person name="Nusbaum C."/>
            <person name="Devon K."/>
            <person name="Ma L.-J."/>
            <person name="Jaffe D."/>
            <person name="Butler J."/>
            <person name="Alvarez P."/>
            <person name="Gnerre S."/>
            <person name="Grabherr M."/>
            <person name="Kleber M."/>
            <person name="Mauceli E."/>
            <person name="Brockman W."/>
            <person name="MacCallum I.A."/>
            <person name="Young S."/>
            <person name="LaButti K."/>
            <person name="DeCaprio D."/>
            <person name="Crawford M."/>
            <person name="Koehrsen M."/>
            <person name="Engels R."/>
            <person name="Montgomery P."/>
            <person name="Pearson M."/>
            <person name="Howarth C."/>
            <person name="Larson L."/>
            <person name="White J."/>
            <person name="O'Leary S."/>
            <person name="Kodira C."/>
            <person name="Zeng Q."/>
            <person name="Yandava C."/>
            <person name="Alvarado L."/>
            <person name="Kistler C."/>
            <person name="Shim W.-B."/>
            <person name="Kang S."/>
            <person name="Woloshuk C."/>
        </authorList>
    </citation>
    <scope>NUCLEOTIDE SEQUENCE</scope>
    <source>
        <strain evidence="3">4287</strain>
    </source>
</reference>
<dbReference type="PROSITE" id="PS50048">
    <property type="entry name" value="ZN2_CY6_FUNGAL_2"/>
    <property type="match status" value="1"/>
</dbReference>
<dbReference type="GO" id="GO:0008270">
    <property type="term" value="F:zinc ion binding"/>
    <property type="evidence" value="ECO:0007669"/>
    <property type="project" value="InterPro"/>
</dbReference>
<dbReference type="OrthoDB" id="426882at2759"/>
<proteinExistence type="predicted"/>
<reference evidence="3" key="2">
    <citation type="journal article" date="2010" name="Nature">
        <title>Comparative genomics reveals mobile pathogenicity chromosomes in Fusarium.</title>
        <authorList>
            <person name="Ma L.J."/>
            <person name="van der Does H.C."/>
            <person name="Borkovich K.A."/>
            <person name="Coleman J.J."/>
            <person name="Daboussi M.J."/>
            <person name="Di Pietro A."/>
            <person name="Dufresne M."/>
            <person name="Freitag M."/>
            <person name="Grabherr M."/>
            <person name="Henrissat B."/>
            <person name="Houterman P.M."/>
            <person name="Kang S."/>
            <person name="Shim W.B."/>
            <person name="Woloshuk C."/>
            <person name="Xie X."/>
            <person name="Xu J.R."/>
            <person name="Antoniw J."/>
            <person name="Baker S.E."/>
            <person name="Bluhm B.H."/>
            <person name="Breakspear A."/>
            <person name="Brown D.W."/>
            <person name="Butchko R.A."/>
            <person name="Chapman S."/>
            <person name="Coulson R."/>
            <person name="Coutinho P.M."/>
            <person name="Danchin E.G."/>
            <person name="Diener A."/>
            <person name="Gale L.R."/>
            <person name="Gardiner D.M."/>
            <person name="Goff S."/>
            <person name="Hammond-Kosack K.E."/>
            <person name="Hilburn K."/>
            <person name="Hua-Van A."/>
            <person name="Jonkers W."/>
            <person name="Kazan K."/>
            <person name="Kodira C.D."/>
            <person name="Koehrsen M."/>
            <person name="Kumar L."/>
            <person name="Lee Y.H."/>
            <person name="Li L."/>
            <person name="Manners J.M."/>
            <person name="Miranda-Saavedra D."/>
            <person name="Mukherjee M."/>
            <person name="Park G."/>
            <person name="Park J."/>
            <person name="Park S.Y."/>
            <person name="Proctor R.H."/>
            <person name="Regev A."/>
            <person name="Ruiz-Roldan M.C."/>
            <person name="Sain D."/>
            <person name="Sakthikumar S."/>
            <person name="Sykes S."/>
            <person name="Schwartz D.C."/>
            <person name="Turgeon B.G."/>
            <person name="Wapinski I."/>
            <person name="Yoder O."/>
            <person name="Young S."/>
            <person name="Zeng Q."/>
            <person name="Zhou S."/>
            <person name="Galagan J."/>
            <person name="Cuomo C.A."/>
            <person name="Kistler H.C."/>
            <person name="Rep M."/>
        </authorList>
    </citation>
    <scope>NUCLEOTIDE SEQUENCE [LARGE SCALE GENOMIC DNA]</scope>
    <source>
        <strain evidence="3">4287</strain>
    </source>
</reference>
<dbReference type="Pfam" id="PF00172">
    <property type="entry name" value="Zn_clus"/>
    <property type="match status" value="1"/>
</dbReference>
<dbReference type="SUPFAM" id="SSF57701">
    <property type="entry name" value="Zn2/Cys6 DNA-binding domain"/>
    <property type="match status" value="1"/>
</dbReference>